<evidence type="ECO:0000313" key="1">
    <source>
        <dbReference type="EMBL" id="GBP71873.1"/>
    </source>
</evidence>
<comment type="caution">
    <text evidence="1">The sequence shown here is derived from an EMBL/GenBank/DDBJ whole genome shotgun (WGS) entry which is preliminary data.</text>
</comment>
<sequence>MLCTNSLVLRARQTDHGCGRDGIRRASRSVTHRYVTERYMTPSRNNLRKYALALTGLGRRRLEVAARQLGILLDLQQQRRTSAPLGP</sequence>
<reference evidence="1 2" key="1">
    <citation type="journal article" date="2019" name="Commun. Biol.">
        <title>The bagworm genome reveals a unique fibroin gene that provides high tensile strength.</title>
        <authorList>
            <person name="Kono N."/>
            <person name="Nakamura H."/>
            <person name="Ohtoshi R."/>
            <person name="Tomita M."/>
            <person name="Numata K."/>
            <person name="Arakawa K."/>
        </authorList>
    </citation>
    <scope>NUCLEOTIDE SEQUENCE [LARGE SCALE GENOMIC DNA]</scope>
</reference>
<dbReference type="AlphaFoldDB" id="A0A4C1Y963"/>
<organism evidence="1 2">
    <name type="scientific">Eumeta variegata</name>
    <name type="common">Bagworm moth</name>
    <name type="synonym">Eumeta japonica</name>
    <dbReference type="NCBI Taxonomy" id="151549"/>
    <lineage>
        <taxon>Eukaryota</taxon>
        <taxon>Metazoa</taxon>
        <taxon>Ecdysozoa</taxon>
        <taxon>Arthropoda</taxon>
        <taxon>Hexapoda</taxon>
        <taxon>Insecta</taxon>
        <taxon>Pterygota</taxon>
        <taxon>Neoptera</taxon>
        <taxon>Endopterygota</taxon>
        <taxon>Lepidoptera</taxon>
        <taxon>Glossata</taxon>
        <taxon>Ditrysia</taxon>
        <taxon>Tineoidea</taxon>
        <taxon>Psychidae</taxon>
        <taxon>Oiketicinae</taxon>
        <taxon>Eumeta</taxon>
    </lineage>
</organism>
<dbReference type="EMBL" id="BGZK01001124">
    <property type="protein sequence ID" value="GBP71873.1"/>
    <property type="molecule type" value="Genomic_DNA"/>
</dbReference>
<proteinExistence type="predicted"/>
<protein>
    <submittedName>
        <fullName evidence="1">Uncharacterized protein</fullName>
    </submittedName>
</protein>
<keyword evidence="2" id="KW-1185">Reference proteome</keyword>
<dbReference type="Proteomes" id="UP000299102">
    <property type="component" value="Unassembled WGS sequence"/>
</dbReference>
<name>A0A4C1Y963_EUMVA</name>
<evidence type="ECO:0000313" key="2">
    <source>
        <dbReference type="Proteomes" id="UP000299102"/>
    </source>
</evidence>
<gene>
    <name evidence="1" type="ORF">EVAR_58930_1</name>
</gene>
<accession>A0A4C1Y963</accession>